<keyword evidence="2" id="KW-1185">Reference proteome</keyword>
<comment type="caution">
    <text evidence="1">The sequence shown here is derived from an EMBL/GenBank/DDBJ whole genome shotgun (WGS) entry which is preliminary data.</text>
</comment>
<accession>A0A7W8HDE8</accession>
<dbReference type="RefSeq" id="WP_183776827.1">
    <property type="nucleotide sequence ID" value="NZ_JACHFW010000045.1"/>
</dbReference>
<evidence type="ECO:0000313" key="1">
    <source>
        <dbReference type="EMBL" id="MBB5266429.1"/>
    </source>
</evidence>
<proteinExistence type="predicted"/>
<name>A0A7W8HDE8_9FIRM</name>
<organism evidence="1 2">
    <name type="scientific">Catenibacillus scindens</name>
    <dbReference type="NCBI Taxonomy" id="673271"/>
    <lineage>
        <taxon>Bacteria</taxon>
        <taxon>Bacillati</taxon>
        <taxon>Bacillota</taxon>
        <taxon>Clostridia</taxon>
        <taxon>Lachnospirales</taxon>
        <taxon>Lachnospiraceae</taxon>
        <taxon>Catenibacillus</taxon>
    </lineage>
</organism>
<evidence type="ECO:0000313" key="2">
    <source>
        <dbReference type="Proteomes" id="UP000543642"/>
    </source>
</evidence>
<dbReference type="EMBL" id="JACHFW010000045">
    <property type="protein sequence ID" value="MBB5266429.1"/>
    <property type="molecule type" value="Genomic_DNA"/>
</dbReference>
<dbReference type="AlphaFoldDB" id="A0A7W8HDE8"/>
<sequence length="171" mass="18240">MKGKKILIPVLLLITLIAIGVTIWALCFRDTAPVLAPDYAPVEEESNAQAIEDDSGEKLEAEEGGGAVSLTYSNEVTIDLSDKAASLVFANPGKSVQDMVVQIVIDDTVIVQSGTLKPGNQVTTLNLLDGAEKQLQPGGYDGKFVVFYYDPDTGEKAVVNTEIPITVTVQE</sequence>
<dbReference type="Proteomes" id="UP000543642">
    <property type="component" value="Unassembled WGS sequence"/>
</dbReference>
<gene>
    <name evidence="1" type="ORF">HNP82_003586</name>
</gene>
<reference evidence="1 2" key="1">
    <citation type="submission" date="2020-08" db="EMBL/GenBank/DDBJ databases">
        <title>Genomic Encyclopedia of Type Strains, Phase IV (KMG-IV): sequencing the most valuable type-strain genomes for metagenomic binning, comparative biology and taxonomic classification.</title>
        <authorList>
            <person name="Goeker M."/>
        </authorList>
    </citation>
    <scope>NUCLEOTIDE SEQUENCE [LARGE SCALE GENOMIC DNA]</scope>
    <source>
        <strain evidence="1 2">DSM 106146</strain>
    </source>
</reference>
<protein>
    <submittedName>
        <fullName evidence="1">Uncharacterized protein</fullName>
    </submittedName>
</protein>